<dbReference type="AlphaFoldDB" id="A0A387BJX7"/>
<evidence type="ECO:0000313" key="2">
    <source>
        <dbReference type="Proteomes" id="UP000275069"/>
    </source>
</evidence>
<protein>
    <submittedName>
        <fullName evidence="1">Uncharacterized protein</fullName>
    </submittedName>
</protein>
<dbReference type="OrthoDB" id="4980768at2"/>
<dbReference type="Proteomes" id="UP000275069">
    <property type="component" value="Chromosome"/>
</dbReference>
<reference evidence="1 2" key="1">
    <citation type="submission" date="2018-09" db="EMBL/GenBank/DDBJ databases">
        <title>Genome sequencing of strain 2DFW10M-5.</title>
        <authorList>
            <person name="Heo J."/>
            <person name="Kim S.-J."/>
            <person name="Kwon S.-W."/>
        </authorList>
    </citation>
    <scope>NUCLEOTIDE SEQUENCE [LARGE SCALE GENOMIC DNA]</scope>
    <source>
        <strain evidence="1 2">2DFW10M-5</strain>
    </source>
</reference>
<gene>
    <name evidence="1" type="ORF">D7I44_11855</name>
</gene>
<dbReference type="RefSeq" id="WP_120789683.1">
    <property type="nucleotide sequence ID" value="NZ_CP032624.1"/>
</dbReference>
<accession>A0A387BJX7</accession>
<name>A0A387BJX7_9MICO</name>
<proteinExistence type="predicted"/>
<keyword evidence="2" id="KW-1185">Reference proteome</keyword>
<organism evidence="1 2">
    <name type="scientific">Gryllotalpicola protaetiae</name>
    <dbReference type="NCBI Taxonomy" id="2419771"/>
    <lineage>
        <taxon>Bacteria</taxon>
        <taxon>Bacillati</taxon>
        <taxon>Actinomycetota</taxon>
        <taxon>Actinomycetes</taxon>
        <taxon>Micrococcales</taxon>
        <taxon>Microbacteriaceae</taxon>
        <taxon>Gryllotalpicola</taxon>
    </lineage>
</organism>
<evidence type="ECO:0000313" key="1">
    <source>
        <dbReference type="EMBL" id="AYG04153.1"/>
    </source>
</evidence>
<sequence>MIPIVVVFAAVFIAASVTHSIKTGGGNDPAEKWGCGLAHPVVSPTPAAVGQTITITSGSAHCARDLPDGTGFEVTVVPGDGSAARVSGTASVHRDGSFAISLTIPNDFPAGEASVLVGDGEYVPCHDAGAGGSGDMRLVSCAAAETRFVVG</sequence>
<dbReference type="KEGG" id="gry:D7I44_11855"/>
<dbReference type="EMBL" id="CP032624">
    <property type="protein sequence ID" value="AYG04153.1"/>
    <property type="molecule type" value="Genomic_DNA"/>
</dbReference>